<accession>A0A4R6XZI5</accession>
<gene>
    <name evidence="2" type="ORF">C8D91_0052</name>
</gene>
<feature type="region of interest" description="Disordered" evidence="1">
    <location>
        <begin position="141"/>
        <end position="161"/>
    </location>
</feature>
<dbReference type="AlphaFoldDB" id="A0A4R6XZI5"/>
<sequence length="161" mass="17558">MKLTEKQLAEIFTNSTKLNQASGDVDECLNALPASSNRLIKAEGLINDYAAAQGMKMAIDLKQWSDIVAESVQKSQQPWFSFLGMDSPLKTAVATGALAVAFVVAMPEFKQDQTNLQPIQNNITNDVISNNHFENKADVLNKSDFDGGEKPNDSLFDGNFG</sequence>
<comment type="caution">
    <text evidence="2">The sequence shown here is derived from an EMBL/GenBank/DDBJ whole genome shotgun (WGS) entry which is preliminary data.</text>
</comment>
<keyword evidence="3" id="KW-1185">Reference proteome</keyword>
<dbReference type="EMBL" id="SNZB01000001">
    <property type="protein sequence ID" value="TDR23193.1"/>
    <property type="molecule type" value="Genomic_DNA"/>
</dbReference>
<proteinExistence type="predicted"/>
<reference evidence="2 3" key="1">
    <citation type="submission" date="2019-03" db="EMBL/GenBank/DDBJ databases">
        <title>Genomic Encyclopedia of Type Strains, Phase IV (KMG-IV): sequencing the most valuable type-strain genomes for metagenomic binning, comparative biology and taxonomic classification.</title>
        <authorList>
            <person name="Goeker M."/>
        </authorList>
    </citation>
    <scope>NUCLEOTIDE SEQUENCE [LARGE SCALE GENOMIC DNA]</scope>
    <source>
        <strain evidence="2 3">DSM 25488</strain>
    </source>
</reference>
<protein>
    <submittedName>
        <fullName evidence="2">Uncharacterized protein</fullName>
    </submittedName>
</protein>
<evidence type="ECO:0000313" key="2">
    <source>
        <dbReference type="EMBL" id="TDR23193.1"/>
    </source>
</evidence>
<evidence type="ECO:0000256" key="1">
    <source>
        <dbReference type="SAM" id="MobiDB-lite"/>
    </source>
</evidence>
<dbReference type="RefSeq" id="WP_099018152.1">
    <property type="nucleotide sequence ID" value="NZ_NIHB01000001.1"/>
</dbReference>
<organism evidence="2 3">
    <name type="scientific">Marinicella litoralis</name>
    <dbReference type="NCBI Taxonomy" id="644220"/>
    <lineage>
        <taxon>Bacteria</taxon>
        <taxon>Pseudomonadati</taxon>
        <taxon>Pseudomonadota</taxon>
        <taxon>Gammaproteobacteria</taxon>
        <taxon>Lysobacterales</taxon>
        <taxon>Marinicellaceae</taxon>
        <taxon>Marinicella</taxon>
    </lineage>
</organism>
<feature type="compositionally biased region" description="Basic and acidic residues" evidence="1">
    <location>
        <begin position="141"/>
        <end position="152"/>
    </location>
</feature>
<name>A0A4R6XZI5_9GAMM</name>
<evidence type="ECO:0000313" key="3">
    <source>
        <dbReference type="Proteomes" id="UP000295724"/>
    </source>
</evidence>
<dbReference type="Proteomes" id="UP000295724">
    <property type="component" value="Unassembled WGS sequence"/>
</dbReference>